<organism evidence="7 8">
    <name type="scientific">Pseudobutyrivibrio ruminis</name>
    <dbReference type="NCBI Taxonomy" id="46206"/>
    <lineage>
        <taxon>Bacteria</taxon>
        <taxon>Bacillati</taxon>
        <taxon>Bacillota</taxon>
        <taxon>Clostridia</taxon>
        <taxon>Lachnospirales</taxon>
        <taxon>Lachnospiraceae</taxon>
        <taxon>Pseudobutyrivibrio</taxon>
    </lineage>
</organism>
<gene>
    <name evidence="7" type="ORF">SAMN02910377_01199</name>
</gene>
<dbReference type="InterPro" id="IPR001764">
    <property type="entry name" value="Glyco_hydro_3_N"/>
</dbReference>
<keyword evidence="4" id="KW-0378">Hydrolase</keyword>
<dbReference type="GO" id="GO:0004563">
    <property type="term" value="F:beta-N-acetylhexosaminidase activity"/>
    <property type="evidence" value="ECO:0007669"/>
    <property type="project" value="UniProtKB-EC"/>
</dbReference>
<dbReference type="EC" id="3.2.1.52" evidence="3"/>
<evidence type="ECO:0000259" key="6">
    <source>
        <dbReference type="Pfam" id="PF00933"/>
    </source>
</evidence>
<evidence type="ECO:0000313" key="7">
    <source>
        <dbReference type="EMBL" id="SEK55410.1"/>
    </source>
</evidence>
<reference evidence="8" key="1">
    <citation type="submission" date="2016-10" db="EMBL/GenBank/DDBJ databases">
        <authorList>
            <person name="Varghese N."/>
        </authorList>
    </citation>
    <scope>NUCLEOTIDE SEQUENCE [LARGE SCALE GENOMIC DNA]</scope>
    <source>
        <strain evidence="8">ACV-9</strain>
    </source>
</reference>
<dbReference type="Pfam" id="PF00933">
    <property type="entry name" value="Glyco_hydro_3"/>
    <property type="match status" value="1"/>
</dbReference>
<dbReference type="InterPro" id="IPR050226">
    <property type="entry name" value="NagZ_Beta-hexosaminidase"/>
</dbReference>
<sequence length="585" mass="65137">MSKIDFKGNPFYLDDEAVKWVESTFSEMSLEDKCGQVFCPMGFSSDDGVLNHIVGDIKVGGMMYRSGRAEEIQNTHRKIQSIAKVPLLLAANTEAGGDGLAFEGTSFGKPMAVAATADSEYGYKMGYVACKEGAALGMNWSFAPIVDINKEFHNPITNVRTFGDNPQMVVDFASRYMDGADENNVAVAIKHFPGDGIDERDQHILTSINSLSVDEWDETFGYVYKSLIDKGAKTVMVGHIACPAYVRKYDNGASRERQLLPASLSYELLTKLLRQQLGFNGLISTDATPMVGFTAAMKRELAIPTAIQNGCDMILFNKSLEEDYGFLMAGVKNGILKEERLDEAVLRILATKASLGLHKKQAEGTLVPGKDALAVVGCEEHRRMAKEVADKAITLVRDEASLLPLSAKKYKRIYLNVIDRNDDPNSDFVKMWKEKLEAEGFEVKVRDRRTRVSVMDFADPSRMTPEKQALMNEMYRSVADMKADYDLYLYVCNMENASNNTTLRLNWNVLFGLGDDAPWHASEIPMLMVSTAYPYHLFDAPMMKTYINTYSGNEEFVTSCIDKLMGRSSFKGISPVDPLCGKDYI</sequence>
<dbReference type="Gene3D" id="3.40.50.1700">
    <property type="entry name" value="Glycoside hydrolase family 3 C-terminal domain"/>
    <property type="match status" value="1"/>
</dbReference>
<dbReference type="InterPro" id="IPR017853">
    <property type="entry name" value="GH"/>
</dbReference>
<evidence type="ECO:0000256" key="4">
    <source>
        <dbReference type="ARBA" id="ARBA00022801"/>
    </source>
</evidence>
<keyword evidence="5" id="KW-0326">Glycosidase</keyword>
<proteinExistence type="inferred from homology"/>
<dbReference type="GO" id="GO:0009254">
    <property type="term" value="P:peptidoglycan turnover"/>
    <property type="evidence" value="ECO:0007669"/>
    <property type="project" value="TreeGrafter"/>
</dbReference>
<evidence type="ECO:0000256" key="2">
    <source>
        <dbReference type="ARBA" id="ARBA00005336"/>
    </source>
</evidence>
<dbReference type="SUPFAM" id="SSF51445">
    <property type="entry name" value="(Trans)glycosidases"/>
    <property type="match status" value="1"/>
</dbReference>
<name>A0A1H7I1V8_9FIRM</name>
<dbReference type="Proteomes" id="UP000182321">
    <property type="component" value="Unassembled WGS sequence"/>
</dbReference>
<keyword evidence="8" id="KW-1185">Reference proteome</keyword>
<evidence type="ECO:0000256" key="3">
    <source>
        <dbReference type="ARBA" id="ARBA00012663"/>
    </source>
</evidence>
<evidence type="ECO:0000313" key="8">
    <source>
        <dbReference type="Proteomes" id="UP000182321"/>
    </source>
</evidence>
<evidence type="ECO:0000256" key="1">
    <source>
        <dbReference type="ARBA" id="ARBA00001231"/>
    </source>
</evidence>
<comment type="catalytic activity">
    <reaction evidence="1">
        <text>Hydrolysis of terminal non-reducing N-acetyl-D-hexosamine residues in N-acetyl-beta-D-hexosaminides.</text>
        <dbReference type="EC" id="3.2.1.52"/>
    </reaction>
</comment>
<feature type="domain" description="Glycoside hydrolase family 3 N-terminal" evidence="6">
    <location>
        <begin position="30"/>
        <end position="349"/>
    </location>
</feature>
<dbReference type="Gene3D" id="3.20.20.300">
    <property type="entry name" value="Glycoside hydrolase, family 3, N-terminal domain"/>
    <property type="match status" value="1"/>
</dbReference>
<dbReference type="GO" id="GO:0005975">
    <property type="term" value="P:carbohydrate metabolic process"/>
    <property type="evidence" value="ECO:0007669"/>
    <property type="project" value="InterPro"/>
</dbReference>
<protein>
    <recommendedName>
        <fullName evidence="3">beta-N-acetylhexosaminidase</fullName>
        <ecNumber evidence="3">3.2.1.52</ecNumber>
    </recommendedName>
</protein>
<dbReference type="AlphaFoldDB" id="A0A1H7I1V8"/>
<comment type="similarity">
    <text evidence="2">Belongs to the glycosyl hydrolase 3 family.</text>
</comment>
<accession>A0A1H7I1V8</accession>
<dbReference type="PANTHER" id="PTHR30480">
    <property type="entry name" value="BETA-HEXOSAMINIDASE-RELATED"/>
    <property type="match status" value="1"/>
</dbReference>
<dbReference type="eggNOG" id="COG1472">
    <property type="taxonomic scope" value="Bacteria"/>
</dbReference>
<dbReference type="RefSeq" id="WP_074790238.1">
    <property type="nucleotide sequence ID" value="NZ_FNZX01000006.1"/>
</dbReference>
<dbReference type="PANTHER" id="PTHR30480:SF13">
    <property type="entry name" value="BETA-HEXOSAMINIDASE"/>
    <property type="match status" value="1"/>
</dbReference>
<dbReference type="InterPro" id="IPR036962">
    <property type="entry name" value="Glyco_hydro_3_N_sf"/>
</dbReference>
<dbReference type="InterPro" id="IPR036881">
    <property type="entry name" value="Glyco_hydro_3_C_sf"/>
</dbReference>
<evidence type="ECO:0000256" key="5">
    <source>
        <dbReference type="ARBA" id="ARBA00023295"/>
    </source>
</evidence>
<dbReference type="EMBL" id="FNZX01000006">
    <property type="protein sequence ID" value="SEK55410.1"/>
    <property type="molecule type" value="Genomic_DNA"/>
</dbReference>